<accession>A0ABV8DSM9</accession>
<evidence type="ECO:0000313" key="1">
    <source>
        <dbReference type="EMBL" id="MFC3962422.1"/>
    </source>
</evidence>
<dbReference type="Proteomes" id="UP001595696">
    <property type="component" value="Unassembled WGS sequence"/>
</dbReference>
<gene>
    <name evidence="1" type="ORF">ACFO0B_10540</name>
</gene>
<dbReference type="EMBL" id="JBHSAX010000009">
    <property type="protein sequence ID" value="MFC3962422.1"/>
    <property type="molecule type" value="Genomic_DNA"/>
</dbReference>
<keyword evidence="2" id="KW-1185">Reference proteome</keyword>
<comment type="caution">
    <text evidence="1">The sequence shown here is derived from an EMBL/GenBank/DDBJ whole genome shotgun (WGS) entry which is preliminary data.</text>
</comment>
<evidence type="ECO:0000313" key="2">
    <source>
        <dbReference type="Proteomes" id="UP001595696"/>
    </source>
</evidence>
<dbReference type="RefSeq" id="WP_378612196.1">
    <property type="nucleotide sequence ID" value="NZ_JBHSAX010000009.1"/>
</dbReference>
<organism evidence="1 2">
    <name type="scientific">Nocardia jiangsuensis</name>
    <dbReference type="NCBI Taxonomy" id="1691563"/>
    <lineage>
        <taxon>Bacteria</taxon>
        <taxon>Bacillati</taxon>
        <taxon>Actinomycetota</taxon>
        <taxon>Actinomycetes</taxon>
        <taxon>Mycobacteriales</taxon>
        <taxon>Nocardiaceae</taxon>
        <taxon>Nocardia</taxon>
    </lineage>
</organism>
<protein>
    <submittedName>
        <fullName evidence="1">Uncharacterized protein</fullName>
    </submittedName>
</protein>
<reference evidence="2" key="1">
    <citation type="journal article" date="2019" name="Int. J. Syst. Evol. Microbiol.">
        <title>The Global Catalogue of Microorganisms (GCM) 10K type strain sequencing project: providing services to taxonomists for standard genome sequencing and annotation.</title>
        <authorList>
            <consortium name="The Broad Institute Genomics Platform"/>
            <consortium name="The Broad Institute Genome Sequencing Center for Infectious Disease"/>
            <person name="Wu L."/>
            <person name="Ma J."/>
        </authorList>
    </citation>
    <scope>NUCLEOTIDE SEQUENCE [LARGE SCALE GENOMIC DNA]</scope>
    <source>
        <strain evidence="2">CGMCC 4.7330</strain>
    </source>
</reference>
<name>A0ABV8DSM9_9NOCA</name>
<sequence>MRGRGDQADGLPGTAVLPVRAAAPMWSMRGQAACSSPVRVAEAGGEDNGSPARPATTFHVLLAADAP</sequence>
<proteinExistence type="predicted"/>